<keyword evidence="5 6" id="KW-0560">Oxidoreductase</keyword>
<dbReference type="InterPro" id="IPR046373">
    <property type="entry name" value="Acyl-CoA_Oxase/DH_mid-dom_sf"/>
</dbReference>
<dbReference type="InterPro" id="IPR009075">
    <property type="entry name" value="AcylCo_DH/oxidase_C"/>
</dbReference>
<dbReference type="InterPro" id="IPR037069">
    <property type="entry name" value="AcylCoA_DH/ox_N_sf"/>
</dbReference>
<evidence type="ECO:0000256" key="2">
    <source>
        <dbReference type="ARBA" id="ARBA00009347"/>
    </source>
</evidence>
<evidence type="ECO:0000313" key="11">
    <source>
        <dbReference type="Proteomes" id="UP000552097"/>
    </source>
</evidence>
<comment type="caution">
    <text evidence="10">The sequence shown here is derived from an EMBL/GenBank/DDBJ whole genome shotgun (WGS) entry which is preliminary data.</text>
</comment>
<dbReference type="InterPro" id="IPR036250">
    <property type="entry name" value="AcylCo_DH-like_C"/>
</dbReference>
<dbReference type="SUPFAM" id="SSF56645">
    <property type="entry name" value="Acyl-CoA dehydrogenase NM domain-like"/>
    <property type="match status" value="1"/>
</dbReference>
<dbReference type="Pfam" id="PF02771">
    <property type="entry name" value="Acyl-CoA_dh_N"/>
    <property type="match status" value="1"/>
</dbReference>
<dbReference type="SUPFAM" id="SSF47203">
    <property type="entry name" value="Acyl-CoA dehydrogenase C-terminal domain-like"/>
    <property type="match status" value="1"/>
</dbReference>
<evidence type="ECO:0000259" key="8">
    <source>
        <dbReference type="Pfam" id="PF02770"/>
    </source>
</evidence>
<dbReference type="InterPro" id="IPR009100">
    <property type="entry name" value="AcylCoA_DH/oxidase_NM_dom_sf"/>
</dbReference>
<dbReference type="InterPro" id="IPR006091">
    <property type="entry name" value="Acyl-CoA_Oxase/DH_mid-dom"/>
</dbReference>
<dbReference type="Proteomes" id="UP000552097">
    <property type="component" value="Unassembled WGS sequence"/>
</dbReference>
<feature type="domain" description="Acyl-CoA dehydrogenase/oxidase C-terminal" evidence="7">
    <location>
        <begin position="231"/>
        <end position="375"/>
    </location>
</feature>
<evidence type="ECO:0000256" key="5">
    <source>
        <dbReference type="ARBA" id="ARBA00023002"/>
    </source>
</evidence>
<name>A0A7W9HH81_9PSEU</name>
<dbReference type="RefSeq" id="WP_184918802.1">
    <property type="nucleotide sequence ID" value="NZ_JACHMO010000001.1"/>
</dbReference>
<dbReference type="GO" id="GO:0050660">
    <property type="term" value="F:flavin adenine dinucleotide binding"/>
    <property type="evidence" value="ECO:0007669"/>
    <property type="project" value="InterPro"/>
</dbReference>
<accession>A0A7W9HH81</accession>
<evidence type="ECO:0000256" key="4">
    <source>
        <dbReference type="ARBA" id="ARBA00022827"/>
    </source>
</evidence>
<evidence type="ECO:0000256" key="6">
    <source>
        <dbReference type="RuleBase" id="RU362125"/>
    </source>
</evidence>
<feature type="domain" description="Acyl-CoA oxidase/dehydrogenase middle" evidence="8">
    <location>
        <begin position="122"/>
        <end position="217"/>
    </location>
</feature>
<organism evidence="10 11">
    <name type="scientific">Saccharothrix ecbatanensis</name>
    <dbReference type="NCBI Taxonomy" id="1105145"/>
    <lineage>
        <taxon>Bacteria</taxon>
        <taxon>Bacillati</taxon>
        <taxon>Actinomycetota</taxon>
        <taxon>Actinomycetes</taxon>
        <taxon>Pseudonocardiales</taxon>
        <taxon>Pseudonocardiaceae</taxon>
        <taxon>Saccharothrix</taxon>
    </lineage>
</organism>
<evidence type="ECO:0000313" key="10">
    <source>
        <dbReference type="EMBL" id="MBB5802219.1"/>
    </source>
</evidence>
<evidence type="ECO:0000256" key="3">
    <source>
        <dbReference type="ARBA" id="ARBA00022630"/>
    </source>
</evidence>
<comment type="similarity">
    <text evidence="2 6">Belongs to the acyl-CoA dehydrogenase family.</text>
</comment>
<dbReference type="Gene3D" id="1.10.540.10">
    <property type="entry name" value="Acyl-CoA dehydrogenase/oxidase, N-terminal domain"/>
    <property type="match status" value="1"/>
</dbReference>
<dbReference type="GO" id="GO:0003995">
    <property type="term" value="F:acyl-CoA dehydrogenase activity"/>
    <property type="evidence" value="ECO:0007669"/>
    <property type="project" value="TreeGrafter"/>
</dbReference>
<dbReference type="InterPro" id="IPR013786">
    <property type="entry name" value="AcylCoA_DH/ox_N"/>
</dbReference>
<evidence type="ECO:0000259" key="7">
    <source>
        <dbReference type="Pfam" id="PF00441"/>
    </source>
</evidence>
<dbReference type="FunFam" id="2.40.110.10:FF:000001">
    <property type="entry name" value="Acyl-CoA dehydrogenase, mitochondrial"/>
    <property type="match status" value="1"/>
</dbReference>
<keyword evidence="4 6" id="KW-0274">FAD</keyword>
<dbReference type="AlphaFoldDB" id="A0A7W9HH81"/>
<reference evidence="10 11" key="1">
    <citation type="submission" date="2020-08" db="EMBL/GenBank/DDBJ databases">
        <title>Sequencing the genomes of 1000 actinobacteria strains.</title>
        <authorList>
            <person name="Klenk H.-P."/>
        </authorList>
    </citation>
    <scope>NUCLEOTIDE SEQUENCE [LARGE SCALE GENOMIC DNA]</scope>
    <source>
        <strain evidence="10 11">DSM 45486</strain>
    </source>
</reference>
<dbReference type="EMBL" id="JACHMO010000001">
    <property type="protein sequence ID" value="MBB5802219.1"/>
    <property type="molecule type" value="Genomic_DNA"/>
</dbReference>
<dbReference type="Gene3D" id="2.40.110.10">
    <property type="entry name" value="Butyryl-CoA Dehydrogenase, subunit A, domain 2"/>
    <property type="match status" value="1"/>
</dbReference>
<dbReference type="PANTHER" id="PTHR43884">
    <property type="entry name" value="ACYL-COA DEHYDROGENASE"/>
    <property type="match status" value="1"/>
</dbReference>
<dbReference type="Pfam" id="PF02770">
    <property type="entry name" value="Acyl-CoA_dh_M"/>
    <property type="match status" value="1"/>
</dbReference>
<keyword evidence="3 6" id="KW-0285">Flavoprotein</keyword>
<comment type="cofactor">
    <cofactor evidence="1 6">
        <name>FAD</name>
        <dbReference type="ChEBI" id="CHEBI:57692"/>
    </cofactor>
</comment>
<proteinExistence type="inferred from homology"/>
<evidence type="ECO:0000259" key="9">
    <source>
        <dbReference type="Pfam" id="PF02771"/>
    </source>
</evidence>
<keyword evidence="11" id="KW-1185">Reference proteome</keyword>
<feature type="domain" description="Acyl-CoA dehydrogenase/oxidase N-terminal" evidence="9">
    <location>
        <begin position="6"/>
        <end position="118"/>
    </location>
</feature>
<dbReference type="PANTHER" id="PTHR43884:SF12">
    <property type="entry name" value="ISOVALERYL-COA DEHYDROGENASE, MITOCHONDRIAL-RELATED"/>
    <property type="match status" value="1"/>
</dbReference>
<dbReference type="Pfam" id="PF00441">
    <property type="entry name" value="Acyl-CoA_dh_1"/>
    <property type="match status" value="1"/>
</dbReference>
<dbReference type="Gene3D" id="1.20.140.10">
    <property type="entry name" value="Butyryl-CoA Dehydrogenase, subunit A, domain 3"/>
    <property type="match status" value="1"/>
</dbReference>
<gene>
    <name evidence="10" type="ORF">F4560_001987</name>
</gene>
<evidence type="ECO:0000256" key="1">
    <source>
        <dbReference type="ARBA" id="ARBA00001974"/>
    </source>
</evidence>
<protein>
    <submittedName>
        <fullName evidence="10">Alkylation response protein AidB-like acyl-CoA dehydrogenase</fullName>
    </submittedName>
</protein>
<sequence>MTEWTDTSSALRDGLARWLDALNTTSTGHDGTSAFPWDRWKLVKDSGLLRLPFESRWGGLGADLRTTMHVLEKLGEGCRDGGLSFSVATHVASTGVPLQRFGSTRLKEVYLPKICAGDAIGAHAITEPDSGSDALNMHTTAVRDKDHFVLNGNKTFISNGPVADIFVVYARTHPAGGSLGITAFLVERGTPGFDIGDPVAKMGLHSSPLSDLYFDGCRVPADNVVGRVGWGYRVLHHVMKREILYSFAISAGAMRHRLDRCVDYANTRRQFGKNIGSYQAVAHKIVEMKIGLETSRMWLYAAAEKVMTGVESTMDIAIAKLVTSENNTASALAAIQVFGGYGYLAEYGLEQELRDAVAGTVYSGTSEIQRNRIASMLGM</sequence>